<proteinExistence type="predicted"/>
<protein>
    <submittedName>
        <fullName evidence="1">Uncharacterized protein</fullName>
    </submittedName>
</protein>
<reference evidence="1 2" key="1">
    <citation type="journal article" date="2017" name="Int. J. Syst. Evol. Microbiol.">
        <title>Bacillus mangrovi sp. nov., isolated from a sediment sample from a mangrove forest.</title>
        <authorList>
            <person name="Gupta V."/>
            <person name="Singh P.K."/>
            <person name="Korpole S."/>
            <person name="Tanuku N.R.S."/>
            <person name="Pinnaka A.K."/>
        </authorList>
    </citation>
    <scope>NUCLEOTIDE SEQUENCE [LARGE SCALE GENOMIC DNA]</scope>
    <source>
        <strain evidence="1 2">KCTC 33872</strain>
    </source>
</reference>
<dbReference type="OrthoDB" id="2453381at2"/>
<dbReference type="InterPro" id="IPR046126">
    <property type="entry name" value="DUF6123"/>
</dbReference>
<evidence type="ECO:0000313" key="2">
    <source>
        <dbReference type="Proteomes" id="UP000434639"/>
    </source>
</evidence>
<accession>A0A7X2S3F7</accession>
<sequence length="88" mass="9971">MALNLGDYLDDLYGRGFKFGDETIGFIYFGKTYTGADDRQVIAAIEMTLKIQKSFEGSFFMSLLERFVEGKVRSKAQALEKVKSLQLL</sequence>
<name>A0A7X2S3F7_9BACI</name>
<comment type="caution">
    <text evidence="1">The sequence shown here is derived from an EMBL/GenBank/DDBJ whole genome shotgun (WGS) entry which is preliminary data.</text>
</comment>
<dbReference type="Proteomes" id="UP000434639">
    <property type="component" value="Unassembled WGS sequence"/>
</dbReference>
<dbReference type="RefSeq" id="WP_155110635.1">
    <property type="nucleotide sequence ID" value="NZ_WMIB01000001.1"/>
</dbReference>
<dbReference type="Pfam" id="PF19618">
    <property type="entry name" value="DUF6123"/>
    <property type="match status" value="1"/>
</dbReference>
<gene>
    <name evidence="1" type="ORF">GKZ89_01690</name>
</gene>
<dbReference type="AlphaFoldDB" id="A0A7X2S3F7"/>
<dbReference type="EMBL" id="WMIB01000001">
    <property type="protein sequence ID" value="MTH52101.1"/>
    <property type="molecule type" value="Genomic_DNA"/>
</dbReference>
<evidence type="ECO:0000313" key="1">
    <source>
        <dbReference type="EMBL" id="MTH52101.1"/>
    </source>
</evidence>
<keyword evidence="2" id="KW-1185">Reference proteome</keyword>
<organism evidence="1 2">
    <name type="scientific">Metabacillus mangrovi</name>
    <dbReference type="NCBI Taxonomy" id="1491830"/>
    <lineage>
        <taxon>Bacteria</taxon>
        <taxon>Bacillati</taxon>
        <taxon>Bacillota</taxon>
        <taxon>Bacilli</taxon>
        <taxon>Bacillales</taxon>
        <taxon>Bacillaceae</taxon>
        <taxon>Metabacillus</taxon>
    </lineage>
</organism>